<dbReference type="PANTHER" id="PTHR15481:SF0">
    <property type="entry name" value="LD23870P-RELATED"/>
    <property type="match status" value="1"/>
</dbReference>
<dbReference type="InterPro" id="IPR035979">
    <property type="entry name" value="RBD_domain_sf"/>
</dbReference>
<feature type="compositionally biased region" description="Low complexity" evidence="7">
    <location>
        <begin position="30"/>
        <end position="78"/>
    </location>
</feature>
<dbReference type="Gene3D" id="3.30.70.330">
    <property type="match status" value="1"/>
</dbReference>
<evidence type="ECO:0000256" key="6">
    <source>
        <dbReference type="PROSITE-ProRule" id="PRU00176"/>
    </source>
</evidence>
<evidence type="ECO:0000256" key="5">
    <source>
        <dbReference type="ARBA" id="ARBA00023242"/>
    </source>
</evidence>
<reference evidence="9 10" key="2">
    <citation type="journal article" date="2022" name="Mol. Biol. Evol.">
        <title>Comparative Genomics Reveals Insights into the Divergent Evolution of Astigmatic Mites and Household Pest Adaptations.</title>
        <authorList>
            <person name="Xiong Q."/>
            <person name="Wan A.T."/>
            <person name="Liu X."/>
            <person name="Fung C.S."/>
            <person name="Xiao X."/>
            <person name="Malainual N."/>
            <person name="Hou J."/>
            <person name="Wang L."/>
            <person name="Wang M."/>
            <person name="Yang K.Y."/>
            <person name="Cui Y."/>
            <person name="Leung E.L."/>
            <person name="Nong W."/>
            <person name="Shin S.K."/>
            <person name="Au S.W."/>
            <person name="Jeong K.Y."/>
            <person name="Chew F.T."/>
            <person name="Hui J.H."/>
            <person name="Leung T.F."/>
            <person name="Tungtrongchitr A."/>
            <person name="Zhong N."/>
            <person name="Liu Z."/>
            <person name="Tsui S.K."/>
        </authorList>
    </citation>
    <scope>NUCLEOTIDE SEQUENCE [LARGE SCALE GENOMIC DNA]</scope>
    <source>
        <strain evidence="9">Derp</strain>
    </source>
</reference>
<dbReference type="PANTHER" id="PTHR15481">
    <property type="entry name" value="RIBONUCLEIC ACID BINDING PROTEIN S1"/>
    <property type="match status" value="1"/>
</dbReference>
<keyword evidence="4" id="KW-0508">mRNA splicing</keyword>
<feature type="region of interest" description="Disordered" evidence="7">
    <location>
        <begin position="1"/>
        <end position="116"/>
    </location>
</feature>
<reference evidence="9 10" key="1">
    <citation type="journal article" date="2018" name="J. Allergy Clin. Immunol.">
        <title>High-quality assembly of Dermatophagoides pteronyssinus genome and transcriptome reveals a wide range of novel allergens.</title>
        <authorList>
            <person name="Liu X.Y."/>
            <person name="Yang K.Y."/>
            <person name="Wang M.Q."/>
            <person name="Kwok J.S."/>
            <person name="Zeng X."/>
            <person name="Yang Z."/>
            <person name="Xiao X.J."/>
            <person name="Lau C.P."/>
            <person name="Li Y."/>
            <person name="Huang Z.M."/>
            <person name="Ba J.G."/>
            <person name="Yim A.K."/>
            <person name="Ouyang C.Y."/>
            <person name="Ngai S.M."/>
            <person name="Chan T.F."/>
            <person name="Leung E.L."/>
            <person name="Liu L."/>
            <person name="Liu Z.G."/>
            <person name="Tsui S.K."/>
        </authorList>
    </citation>
    <scope>NUCLEOTIDE SEQUENCE [LARGE SCALE GENOMIC DNA]</scope>
    <source>
        <strain evidence="9">Derp</strain>
    </source>
</reference>
<name>A0ABQ8ITI7_DERPT</name>
<keyword evidence="3 6" id="KW-0694">RNA-binding</keyword>
<organism evidence="9 10">
    <name type="scientific">Dermatophagoides pteronyssinus</name>
    <name type="common">European house dust mite</name>
    <dbReference type="NCBI Taxonomy" id="6956"/>
    <lineage>
        <taxon>Eukaryota</taxon>
        <taxon>Metazoa</taxon>
        <taxon>Ecdysozoa</taxon>
        <taxon>Arthropoda</taxon>
        <taxon>Chelicerata</taxon>
        <taxon>Arachnida</taxon>
        <taxon>Acari</taxon>
        <taxon>Acariformes</taxon>
        <taxon>Sarcoptiformes</taxon>
        <taxon>Astigmata</taxon>
        <taxon>Psoroptidia</taxon>
        <taxon>Analgoidea</taxon>
        <taxon>Pyroglyphidae</taxon>
        <taxon>Dermatophagoidinae</taxon>
        <taxon>Dermatophagoides</taxon>
    </lineage>
</organism>
<feature type="region of interest" description="Disordered" evidence="7">
    <location>
        <begin position="205"/>
        <end position="272"/>
    </location>
</feature>
<dbReference type="Proteomes" id="UP000887458">
    <property type="component" value="Unassembled WGS sequence"/>
</dbReference>
<evidence type="ECO:0000313" key="10">
    <source>
        <dbReference type="Proteomes" id="UP000887458"/>
    </source>
</evidence>
<dbReference type="InterPro" id="IPR000504">
    <property type="entry name" value="RRM_dom"/>
</dbReference>
<accession>A0ABQ8ITI7</accession>
<feature type="compositionally biased region" description="Basic residues" evidence="7">
    <location>
        <begin position="228"/>
        <end position="248"/>
    </location>
</feature>
<dbReference type="PROSITE" id="PS50102">
    <property type="entry name" value="RRM"/>
    <property type="match status" value="1"/>
</dbReference>
<feature type="compositionally biased region" description="Basic and acidic residues" evidence="7">
    <location>
        <begin position="87"/>
        <end position="97"/>
    </location>
</feature>
<comment type="subcellular location">
    <subcellularLocation>
        <location evidence="1">Nucleus</location>
    </subcellularLocation>
</comment>
<evidence type="ECO:0000256" key="3">
    <source>
        <dbReference type="ARBA" id="ARBA00022884"/>
    </source>
</evidence>
<keyword evidence="5" id="KW-0539">Nucleus</keyword>
<gene>
    <name evidence="9" type="primary">RNPS1</name>
    <name evidence="9" type="ORF">DERP_009329</name>
</gene>
<dbReference type="SUPFAM" id="SSF54928">
    <property type="entry name" value="RNA-binding domain, RBD"/>
    <property type="match status" value="1"/>
</dbReference>
<dbReference type="Pfam" id="PF00076">
    <property type="entry name" value="RRM_1"/>
    <property type="match status" value="1"/>
</dbReference>
<evidence type="ECO:0000313" key="9">
    <source>
        <dbReference type="EMBL" id="KAH9413628.1"/>
    </source>
</evidence>
<protein>
    <submittedName>
        <fullName evidence="9">RNA-binding protein with serine-rich domain 1</fullName>
    </submittedName>
</protein>
<keyword evidence="10" id="KW-1185">Reference proteome</keyword>
<evidence type="ECO:0000256" key="2">
    <source>
        <dbReference type="ARBA" id="ARBA00022664"/>
    </source>
</evidence>
<feature type="domain" description="RRM" evidence="8">
    <location>
        <begin position="119"/>
        <end position="203"/>
    </location>
</feature>
<dbReference type="InterPro" id="IPR034201">
    <property type="entry name" value="RNPS1_RRM"/>
</dbReference>
<evidence type="ECO:0000259" key="8">
    <source>
        <dbReference type="PROSITE" id="PS50102"/>
    </source>
</evidence>
<evidence type="ECO:0000256" key="7">
    <source>
        <dbReference type="SAM" id="MobiDB-lite"/>
    </source>
</evidence>
<dbReference type="SMART" id="SM00360">
    <property type="entry name" value="RRM"/>
    <property type="match status" value="1"/>
</dbReference>
<dbReference type="EMBL" id="NJHN03000120">
    <property type="protein sequence ID" value="KAH9413628.1"/>
    <property type="molecule type" value="Genomic_DNA"/>
</dbReference>
<dbReference type="CDD" id="cd12365">
    <property type="entry name" value="RRM_RNPS1"/>
    <property type="match status" value="1"/>
</dbReference>
<dbReference type="InterPro" id="IPR012677">
    <property type="entry name" value="Nucleotide-bd_a/b_plait_sf"/>
</dbReference>
<sequence>MSHNRVFMGSTAAVKESKDGIKDRKRSRSSSRSSGSSRSRSRSSSASSRSSSSGSSSRSSSSRSASSRSSHSSSSKSSGYRRRYHRDRGDSPRDRRGAPPPASLKKRGPSPIPPSASFTRLYIGRLTRNVNRDHLHEIFSAFGKVINVDLPMDRMHSHLNRGFAYVEFENPDDAVKAVKYMDGGQIDGQEISASKIDLQKVRGHIPQANRGGGGGRNPGWRPNSPPNRIRRRSPPPPHPSRRRTRSRSRTPPPPVRDNRRRRSSRSSSASSR</sequence>
<comment type="caution">
    <text evidence="9">The sequence shown here is derived from an EMBL/GenBank/DDBJ whole genome shotgun (WGS) entry which is preliminary data.</text>
</comment>
<proteinExistence type="predicted"/>
<evidence type="ECO:0000256" key="1">
    <source>
        <dbReference type="ARBA" id="ARBA00004123"/>
    </source>
</evidence>
<keyword evidence="2" id="KW-0507">mRNA processing</keyword>
<evidence type="ECO:0000256" key="4">
    <source>
        <dbReference type="ARBA" id="ARBA00023187"/>
    </source>
</evidence>